<sequence>MKGKILIVDDEVSIVKLLTFNLKQAGYQIEVAYDGEQAVDKAERNNYDMIILDLMLPKMDGMEVCKHLRQNRNDTPILMLTAKDEEFDKVLGLELGADDYLTKPFSPKEVVARVKAILRRIQKGTDTNNLNTIEIGDLVIYPERYEAEMNNTLITFTRKEFELLHYLAMNKGRIISRDQLLSGVWDYDFVGDTRIVDVHVSHLRDKIEPDTKQPFYIKTIRGLGYKLEDPT</sequence>
<dbReference type="SUPFAM" id="SSF46894">
    <property type="entry name" value="C-terminal effector domain of the bipartite response regulators"/>
    <property type="match status" value="1"/>
</dbReference>
<proteinExistence type="predicted"/>
<dbReference type="InterPro" id="IPR036388">
    <property type="entry name" value="WH-like_DNA-bd_sf"/>
</dbReference>
<evidence type="ECO:0000256" key="5">
    <source>
        <dbReference type="ARBA" id="ARBA00023125"/>
    </source>
</evidence>
<dbReference type="RefSeq" id="WP_390360766.1">
    <property type="nucleotide sequence ID" value="NZ_JBHTKJ010000013.1"/>
</dbReference>
<dbReference type="Gene3D" id="1.10.10.10">
    <property type="entry name" value="Winged helix-like DNA-binding domain superfamily/Winged helix DNA-binding domain"/>
    <property type="match status" value="1"/>
</dbReference>
<evidence type="ECO:0000313" key="11">
    <source>
        <dbReference type="EMBL" id="MFD1038097.1"/>
    </source>
</evidence>
<dbReference type="InterPro" id="IPR001867">
    <property type="entry name" value="OmpR/PhoB-type_DNA-bd"/>
</dbReference>
<reference evidence="12" key="1">
    <citation type="journal article" date="2019" name="Int. J. Syst. Evol. Microbiol.">
        <title>The Global Catalogue of Microorganisms (GCM) 10K type strain sequencing project: providing services to taxonomists for standard genome sequencing and annotation.</title>
        <authorList>
            <consortium name="The Broad Institute Genomics Platform"/>
            <consortium name="The Broad Institute Genome Sequencing Center for Infectious Disease"/>
            <person name="Wu L."/>
            <person name="Ma J."/>
        </authorList>
    </citation>
    <scope>NUCLEOTIDE SEQUENCE [LARGE SCALE GENOMIC DNA]</scope>
    <source>
        <strain evidence="12">CCUG 56754</strain>
    </source>
</reference>
<evidence type="ECO:0000259" key="9">
    <source>
        <dbReference type="PROSITE" id="PS50110"/>
    </source>
</evidence>
<evidence type="ECO:0000259" key="10">
    <source>
        <dbReference type="PROSITE" id="PS51755"/>
    </source>
</evidence>
<keyword evidence="4" id="KW-0805">Transcription regulation</keyword>
<dbReference type="Pfam" id="PF00072">
    <property type="entry name" value="Response_reg"/>
    <property type="match status" value="1"/>
</dbReference>
<dbReference type="InterPro" id="IPR016032">
    <property type="entry name" value="Sig_transdc_resp-reg_C-effctor"/>
</dbReference>
<comment type="subcellular location">
    <subcellularLocation>
        <location evidence="1">Cytoplasm</location>
    </subcellularLocation>
</comment>
<evidence type="ECO:0000256" key="7">
    <source>
        <dbReference type="PROSITE-ProRule" id="PRU00169"/>
    </source>
</evidence>
<evidence type="ECO:0000256" key="2">
    <source>
        <dbReference type="ARBA" id="ARBA00022553"/>
    </source>
</evidence>
<dbReference type="Gene3D" id="6.10.250.690">
    <property type="match status" value="1"/>
</dbReference>
<evidence type="ECO:0000256" key="8">
    <source>
        <dbReference type="PROSITE-ProRule" id="PRU01091"/>
    </source>
</evidence>
<organism evidence="11 12">
    <name type="scientific">Virgibacillus byunsanensis</name>
    <dbReference type="NCBI Taxonomy" id="570945"/>
    <lineage>
        <taxon>Bacteria</taxon>
        <taxon>Bacillati</taxon>
        <taxon>Bacillota</taxon>
        <taxon>Bacilli</taxon>
        <taxon>Bacillales</taxon>
        <taxon>Bacillaceae</taxon>
        <taxon>Virgibacillus</taxon>
    </lineage>
</organism>
<dbReference type="PROSITE" id="PS50110">
    <property type="entry name" value="RESPONSE_REGULATORY"/>
    <property type="match status" value="1"/>
</dbReference>
<feature type="domain" description="Response regulatory" evidence="9">
    <location>
        <begin position="4"/>
        <end position="118"/>
    </location>
</feature>
<dbReference type="Pfam" id="PF00486">
    <property type="entry name" value="Trans_reg_C"/>
    <property type="match status" value="1"/>
</dbReference>
<dbReference type="Proteomes" id="UP001597040">
    <property type="component" value="Unassembled WGS sequence"/>
</dbReference>
<gene>
    <name evidence="11" type="ORF">ACFQ3N_06695</name>
</gene>
<accession>A0ABW3LJ69</accession>
<dbReference type="InterPro" id="IPR039420">
    <property type="entry name" value="WalR-like"/>
</dbReference>
<evidence type="ECO:0000256" key="6">
    <source>
        <dbReference type="ARBA" id="ARBA00023163"/>
    </source>
</evidence>
<dbReference type="EMBL" id="JBHTKJ010000013">
    <property type="protein sequence ID" value="MFD1038097.1"/>
    <property type="molecule type" value="Genomic_DNA"/>
</dbReference>
<dbReference type="InterPro" id="IPR011006">
    <property type="entry name" value="CheY-like_superfamily"/>
</dbReference>
<name>A0ABW3LJ69_9BACI</name>
<evidence type="ECO:0000256" key="3">
    <source>
        <dbReference type="ARBA" id="ARBA00023012"/>
    </source>
</evidence>
<dbReference type="CDD" id="cd00383">
    <property type="entry name" value="trans_reg_C"/>
    <property type="match status" value="1"/>
</dbReference>
<dbReference type="SMART" id="SM00448">
    <property type="entry name" value="REC"/>
    <property type="match status" value="1"/>
</dbReference>
<feature type="DNA-binding region" description="OmpR/PhoB-type" evidence="8">
    <location>
        <begin position="130"/>
        <end position="229"/>
    </location>
</feature>
<keyword evidence="6" id="KW-0804">Transcription</keyword>
<comment type="caution">
    <text evidence="11">The sequence shown here is derived from an EMBL/GenBank/DDBJ whole genome shotgun (WGS) entry which is preliminary data.</text>
</comment>
<dbReference type="PROSITE" id="PS51755">
    <property type="entry name" value="OMPR_PHOB"/>
    <property type="match status" value="1"/>
</dbReference>
<dbReference type="InterPro" id="IPR001789">
    <property type="entry name" value="Sig_transdc_resp-reg_receiver"/>
</dbReference>
<feature type="domain" description="OmpR/PhoB-type" evidence="10">
    <location>
        <begin position="130"/>
        <end position="229"/>
    </location>
</feature>
<keyword evidence="3" id="KW-0902">Two-component regulatory system</keyword>
<protein>
    <submittedName>
        <fullName evidence="11">Response regulator transcription factor</fullName>
    </submittedName>
</protein>
<dbReference type="Gene3D" id="3.40.50.2300">
    <property type="match status" value="1"/>
</dbReference>
<dbReference type="SMART" id="SM00862">
    <property type="entry name" value="Trans_reg_C"/>
    <property type="match status" value="1"/>
</dbReference>
<dbReference type="SUPFAM" id="SSF52172">
    <property type="entry name" value="CheY-like"/>
    <property type="match status" value="1"/>
</dbReference>
<dbReference type="PANTHER" id="PTHR48111:SF73">
    <property type="entry name" value="ALKALINE PHOSPHATASE SYNTHESIS TRANSCRIPTIONAL REGULATORY PROTEIN PHOP"/>
    <property type="match status" value="1"/>
</dbReference>
<evidence type="ECO:0000313" key="12">
    <source>
        <dbReference type="Proteomes" id="UP001597040"/>
    </source>
</evidence>
<evidence type="ECO:0000256" key="1">
    <source>
        <dbReference type="ARBA" id="ARBA00004496"/>
    </source>
</evidence>
<dbReference type="PANTHER" id="PTHR48111">
    <property type="entry name" value="REGULATOR OF RPOS"/>
    <property type="match status" value="1"/>
</dbReference>
<evidence type="ECO:0000256" key="4">
    <source>
        <dbReference type="ARBA" id="ARBA00023015"/>
    </source>
</evidence>
<feature type="modified residue" description="4-aspartylphosphate" evidence="7">
    <location>
        <position position="53"/>
    </location>
</feature>
<keyword evidence="12" id="KW-1185">Reference proteome</keyword>
<keyword evidence="2 7" id="KW-0597">Phosphoprotein</keyword>
<keyword evidence="5 8" id="KW-0238">DNA-binding</keyword>